<dbReference type="InterPro" id="IPR036909">
    <property type="entry name" value="Cyt_c-like_dom_sf"/>
</dbReference>
<dbReference type="AlphaFoldDB" id="A0A4Q1SB73"/>
<gene>
    <name evidence="10" type="ORF">ESZ00_14985</name>
</gene>
<accession>A0A4Q1SB73</accession>
<feature type="domain" description="Cytochrome c" evidence="9">
    <location>
        <begin position="238"/>
        <end position="415"/>
    </location>
</feature>
<evidence type="ECO:0000256" key="4">
    <source>
        <dbReference type="ARBA" id="ARBA00022729"/>
    </source>
</evidence>
<evidence type="ECO:0000256" key="5">
    <source>
        <dbReference type="ARBA" id="ARBA00023002"/>
    </source>
</evidence>
<keyword evidence="11" id="KW-1185">Reference proteome</keyword>
<feature type="signal peptide" evidence="8">
    <location>
        <begin position="1"/>
        <end position="36"/>
    </location>
</feature>
<evidence type="ECO:0000259" key="9">
    <source>
        <dbReference type="PROSITE" id="PS51007"/>
    </source>
</evidence>
<name>A0A4Q1SB73_9BACT</name>
<dbReference type="InterPro" id="IPR009056">
    <property type="entry name" value="Cyt_c-like_dom"/>
</dbReference>
<evidence type="ECO:0000256" key="7">
    <source>
        <dbReference type="PROSITE-ProRule" id="PRU00433"/>
    </source>
</evidence>
<keyword evidence="3 7" id="KW-0479">Metal-binding</keyword>
<dbReference type="EMBL" id="SDMK01000003">
    <property type="protein sequence ID" value="RXS94381.1"/>
    <property type="molecule type" value="Genomic_DNA"/>
</dbReference>
<feature type="domain" description="Cytochrome c" evidence="9">
    <location>
        <begin position="51"/>
        <end position="210"/>
    </location>
</feature>
<keyword evidence="6 7" id="KW-0408">Iron</keyword>
<evidence type="ECO:0000256" key="3">
    <source>
        <dbReference type="ARBA" id="ARBA00022723"/>
    </source>
</evidence>
<dbReference type="Proteomes" id="UP000290253">
    <property type="component" value="Unassembled WGS sequence"/>
</dbReference>
<dbReference type="GO" id="GO:0009055">
    <property type="term" value="F:electron transfer activity"/>
    <property type="evidence" value="ECO:0007669"/>
    <property type="project" value="InterPro"/>
</dbReference>
<dbReference type="PANTHER" id="PTHR30600">
    <property type="entry name" value="CYTOCHROME C PEROXIDASE-RELATED"/>
    <property type="match status" value="1"/>
</dbReference>
<dbReference type="PANTHER" id="PTHR30600:SF10">
    <property type="entry name" value="BLL6722 PROTEIN"/>
    <property type="match status" value="1"/>
</dbReference>
<dbReference type="GO" id="GO:0030313">
    <property type="term" value="C:cell envelope"/>
    <property type="evidence" value="ECO:0007669"/>
    <property type="project" value="UniProtKB-SubCell"/>
</dbReference>
<comment type="subcellular location">
    <subcellularLocation>
        <location evidence="1">Cell envelope</location>
    </subcellularLocation>
</comment>
<dbReference type="OrthoDB" id="9772811at2"/>
<dbReference type="GO" id="GO:0046872">
    <property type="term" value="F:metal ion binding"/>
    <property type="evidence" value="ECO:0007669"/>
    <property type="project" value="UniProtKB-KW"/>
</dbReference>
<comment type="caution">
    <text evidence="10">The sequence shown here is derived from an EMBL/GenBank/DDBJ whole genome shotgun (WGS) entry which is preliminary data.</text>
</comment>
<evidence type="ECO:0000256" key="2">
    <source>
        <dbReference type="ARBA" id="ARBA00022617"/>
    </source>
</evidence>
<keyword evidence="10" id="KW-0575">Peroxidase</keyword>
<feature type="chain" id="PRO_5020878817" evidence="8">
    <location>
        <begin position="37"/>
        <end position="437"/>
    </location>
</feature>
<evidence type="ECO:0000313" key="11">
    <source>
        <dbReference type="Proteomes" id="UP000290253"/>
    </source>
</evidence>
<evidence type="ECO:0000256" key="8">
    <source>
        <dbReference type="SAM" id="SignalP"/>
    </source>
</evidence>
<organism evidence="10 11">
    <name type="scientific">Silvibacterium dinghuense</name>
    <dbReference type="NCBI Taxonomy" id="1560006"/>
    <lineage>
        <taxon>Bacteria</taxon>
        <taxon>Pseudomonadati</taxon>
        <taxon>Acidobacteriota</taxon>
        <taxon>Terriglobia</taxon>
        <taxon>Terriglobales</taxon>
        <taxon>Acidobacteriaceae</taxon>
        <taxon>Silvibacterium</taxon>
    </lineage>
</organism>
<dbReference type="Gene3D" id="1.10.760.10">
    <property type="entry name" value="Cytochrome c-like domain"/>
    <property type="match status" value="2"/>
</dbReference>
<evidence type="ECO:0000256" key="1">
    <source>
        <dbReference type="ARBA" id="ARBA00004196"/>
    </source>
</evidence>
<evidence type="ECO:0000256" key="6">
    <source>
        <dbReference type="ARBA" id="ARBA00023004"/>
    </source>
</evidence>
<dbReference type="GO" id="GO:0020037">
    <property type="term" value="F:heme binding"/>
    <property type="evidence" value="ECO:0007669"/>
    <property type="project" value="InterPro"/>
</dbReference>
<dbReference type="SUPFAM" id="SSF46626">
    <property type="entry name" value="Cytochrome c"/>
    <property type="match status" value="2"/>
</dbReference>
<dbReference type="PROSITE" id="PS51007">
    <property type="entry name" value="CYTC"/>
    <property type="match status" value="2"/>
</dbReference>
<evidence type="ECO:0000313" key="10">
    <source>
        <dbReference type="EMBL" id="RXS94381.1"/>
    </source>
</evidence>
<keyword evidence="5" id="KW-0560">Oxidoreductase</keyword>
<proteinExistence type="predicted"/>
<dbReference type="GO" id="GO:0004130">
    <property type="term" value="F:cytochrome-c peroxidase activity"/>
    <property type="evidence" value="ECO:0007669"/>
    <property type="project" value="TreeGrafter"/>
</dbReference>
<dbReference type="RefSeq" id="WP_129209119.1">
    <property type="nucleotide sequence ID" value="NZ_BMGU01000005.1"/>
</dbReference>
<keyword evidence="2 7" id="KW-0349">Heme</keyword>
<dbReference type="Pfam" id="PF03150">
    <property type="entry name" value="CCP_MauG"/>
    <property type="match status" value="1"/>
</dbReference>
<dbReference type="InterPro" id="IPR051395">
    <property type="entry name" value="Cytochrome_c_Peroxidase/MauG"/>
</dbReference>
<keyword evidence="4 8" id="KW-0732">Signal</keyword>
<sequence length="437" mass="47792">MFRLLKFRFQAHARKLPAIFLVALAAAVLLKARAGAATDTTSGIAAQNPAALAALGRKAFFDPSLSGSGRMACATCHDPAHAYGPPNGLAVQLGGQGLDRQGPRAVPSLRYTLNRTPRWNKEFIADVAERLREGEEPPTGGFGWDGRFNSLRDQAAFPLLAPQEMANGSREEVVAKLRHAAYAGDFRKLFGAEIFDHPEAAFTALLAALERFQLDDPSFHPYTSRFDAYLDGKATLTAQEQRGLALFDDPKRGNCATCHLDRKGVNGAHPIFTDYQFEALGVPRNPELRANAAPDDYDMGLCGPLRKDQAAQTAFCGLFKTPTLRNVAARGAFFHNGRFHTLKDALRFYVSRATDPGLWYPRTASGAVDVFNDLPPRLRGNIDTIDEPLTRKQGDAPVWTDAEIDDVIAFLKTLTDSDVQTVKAGHEVRIRADSGRE</sequence>
<protein>
    <submittedName>
        <fullName evidence="10">Cytochrome-c peroxidase</fullName>
    </submittedName>
</protein>
<reference evidence="10 11" key="1">
    <citation type="journal article" date="2016" name="Int. J. Syst. Evol. Microbiol.">
        <title>Acidipila dinghuensis sp. nov., an acidobacterium isolated from forest soil.</title>
        <authorList>
            <person name="Jiang Y.W."/>
            <person name="Wang J."/>
            <person name="Chen M.H."/>
            <person name="Lv Y.Y."/>
            <person name="Qiu L.H."/>
        </authorList>
    </citation>
    <scope>NUCLEOTIDE SEQUENCE [LARGE SCALE GENOMIC DNA]</scope>
    <source>
        <strain evidence="10 11">DHOF10</strain>
    </source>
</reference>
<dbReference type="InterPro" id="IPR004852">
    <property type="entry name" value="Di-haem_cyt_c_peroxidsae"/>
</dbReference>